<evidence type="ECO:0000313" key="2">
    <source>
        <dbReference type="Proteomes" id="UP000066480"/>
    </source>
</evidence>
<dbReference type="Proteomes" id="UP000066480">
    <property type="component" value="Chromosome"/>
</dbReference>
<dbReference type="EMBL" id="CP011112">
    <property type="protein sequence ID" value="AKU17235.1"/>
    <property type="molecule type" value="Genomic_DNA"/>
</dbReference>
<evidence type="ECO:0000313" key="1">
    <source>
        <dbReference type="EMBL" id="AKU17235.1"/>
    </source>
</evidence>
<protein>
    <submittedName>
        <fullName evidence="1">Membrane protein</fullName>
    </submittedName>
</protein>
<reference evidence="1 2" key="1">
    <citation type="submission" date="2015-03" db="EMBL/GenBank/DDBJ databases">
        <title>Luteipulveratus halotolerans sp. nov., a novel actinobacterium (Dermacoccaceae) from Sarawak, Malaysia.</title>
        <authorList>
            <person name="Juboi H."/>
            <person name="Basik A."/>
            <person name="Shamsul S.S."/>
            <person name="Arnold P."/>
            <person name="Schmitt E.K."/>
            <person name="Sanglier J.-J."/>
            <person name="Yeo T."/>
        </authorList>
    </citation>
    <scope>NUCLEOTIDE SEQUENCE [LARGE SCALE GENOMIC DNA]</scope>
    <source>
        <strain evidence="1 2">MN07-A0370</strain>
    </source>
</reference>
<dbReference type="KEGG" id="lmoi:VV02_17540"/>
<dbReference type="GO" id="GO:0005886">
    <property type="term" value="C:plasma membrane"/>
    <property type="evidence" value="ECO:0007669"/>
    <property type="project" value="TreeGrafter"/>
</dbReference>
<dbReference type="PATRIC" id="fig|571913.6.peg.3558"/>
<dbReference type="InterPro" id="IPR007383">
    <property type="entry name" value="DUF445"/>
</dbReference>
<organism evidence="1 2">
    <name type="scientific">Luteipulveratus mongoliensis</name>
    <dbReference type="NCBI Taxonomy" id="571913"/>
    <lineage>
        <taxon>Bacteria</taxon>
        <taxon>Bacillati</taxon>
        <taxon>Actinomycetota</taxon>
        <taxon>Actinomycetes</taxon>
        <taxon>Micrococcales</taxon>
        <taxon>Dermacoccaceae</taxon>
        <taxon>Luteipulveratus</taxon>
    </lineage>
</organism>
<dbReference type="OrthoDB" id="9769590at2"/>
<dbReference type="PANTHER" id="PTHR38442">
    <property type="entry name" value="INNER MEMBRANE PROTEIN-RELATED"/>
    <property type="match status" value="1"/>
</dbReference>
<dbReference type="AlphaFoldDB" id="A0A0K1JKZ4"/>
<keyword evidence="2" id="KW-1185">Reference proteome</keyword>
<sequence>MRLVATSLLVLAAIVFVLTHGKDGVWGYVNAAAEAAMVGAVADWFAVTAIFRHPLGLPIPHTALIPKKKDQLGASLEDFVTENFLTADIVQERLAQAQIPLRLGRWVSDPVNAEVVVREASPALARAVASVQDDEVRTLLESFFLPRLAQEPVSEVAGHLLEGVLEERAHQGLVDLGIRQVHDWARDNKEAIASIIGARAPWWSPRWLDETVIDRLYLELLTWLADVRDTQQHPARLALDDFLATLAHDLQHDASTQERAEALKTRFLLHPGVADGMVSVWGSVQHTIVEALGDETGPLRRRLTVLLAEAGQRLVTDDELRGAVDRRLHDAVGYIVTTYGREISTLISQTVARWDGDEAARRIELQVGRDLQFIRINGTVVGGLAGLFIYATSQML</sequence>
<gene>
    <name evidence="1" type="ORF">VV02_17540</name>
</gene>
<proteinExistence type="predicted"/>
<dbReference type="PANTHER" id="PTHR38442:SF1">
    <property type="entry name" value="INNER MEMBRANE PROTEIN"/>
    <property type="match status" value="1"/>
</dbReference>
<accession>A0A0K1JKZ4</accession>
<dbReference type="STRING" id="571913.VV02_17540"/>
<dbReference type="Pfam" id="PF04286">
    <property type="entry name" value="DUF445"/>
    <property type="match status" value="1"/>
</dbReference>
<name>A0A0K1JKZ4_9MICO</name>